<dbReference type="PANTHER" id="PTHR34222">
    <property type="entry name" value="GAG_PRE-INTEGRS DOMAIN-CONTAINING PROTEIN"/>
    <property type="match status" value="1"/>
</dbReference>
<dbReference type="Proteomes" id="UP000075243">
    <property type="component" value="Unassembled WGS sequence"/>
</dbReference>
<organism evidence="1 2">
    <name type="scientific">Cajanus cajan</name>
    <name type="common">Pigeon pea</name>
    <name type="synonym">Cajanus indicus</name>
    <dbReference type="NCBI Taxonomy" id="3821"/>
    <lineage>
        <taxon>Eukaryota</taxon>
        <taxon>Viridiplantae</taxon>
        <taxon>Streptophyta</taxon>
        <taxon>Embryophyta</taxon>
        <taxon>Tracheophyta</taxon>
        <taxon>Spermatophyta</taxon>
        <taxon>Magnoliopsida</taxon>
        <taxon>eudicotyledons</taxon>
        <taxon>Gunneridae</taxon>
        <taxon>Pentapetalae</taxon>
        <taxon>rosids</taxon>
        <taxon>fabids</taxon>
        <taxon>Fabales</taxon>
        <taxon>Fabaceae</taxon>
        <taxon>Papilionoideae</taxon>
        <taxon>50 kb inversion clade</taxon>
        <taxon>NPAAA clade</taxon>
        <taxon>indigoferoid/millettioid clade</taxon>
        <taxon>Phaseoleae</taxon>
        <taxon>Cajanus</taxon>
    </lineage>
</organism>
<reference evidence="1" key="1">
    <citation type="journal article" date="2012" name="Nat. Biotechnol.">
        <title>Draft genome sequence of pigeonpea (Cajanus cajan), an orphan legume crop of resource-poor farmers.</title>
        <authorList>
            <person name="Varshney R.K."/>
            <person name="Chen W."/>
            <person name="Li Y."/>
            <person name="Bharti A.K."/>
            <person name="Saxena R.K."/>
            <person name="Schlueter J.A."/>
            <person name="Donoghue M.T."/>
            <person name="Azam S."/>
            <person name="Fan G."/>
            <person name="Whaley A.M."/>
            <person name="Farmer A.D."/>
            <person name="Sheridan J."/>
            <person name="Iwata A."/>
            <person name="Tuteja R."/>
            <person name="Penmetsa R.V."/>
            <person name="Wu W."/>
            <person name="Upadhyaya H.D."/>
            <person name="Yang S.P."/>
            <person name="Shah T."/>
            <person name="Saxena K.B."/>
            <person name="Michael T."/>
            <person name="McCombie W.R."/>
            <person name="Yang B."/>
            <person name="Zhang G."/>
            <person name="Yang H."/>
            <person name="Wang J."/>
            <person name="Spillane C."/>
            <person name="Cook D.R."/>
            <person name="May G.D."/>
            <person name="Xu X."/>
            <person name="Jackson S.A."/>
        </authorList>
    </citation>
    <scope>NUCLEOTIDE SEQUENCE [LARGE SCALE GENOMIC DNA]</scope>
</reference>
<evidence type="ECO:0008006" key="3">
    <source>
        <dbReference type="Google" id="ProtNLM"/>
    </source>
</evidence>
<name>A0A151RSM7_CAJCA</name>
<accession>A0A151RSM7</accession>
<dbReference type="PANTHER" id="PTHR34222:SF99">
    <property type="entry name" value="PROTEIN, PUTATIVE-RELATED"/>
    <property type="match status" value="1"/>
</dbReference>
<protein>
    <recommendedName>
        <fullName evidence="3">CCHC-type domain-containing protein</fullName>
    </recommendedName>
</protein>
<evidence type="ECO:0000313" key="1">
    <source>
        <dbReference type="EMBL" id="KYP45544.1"/>
    </source>
</evidence>
<dbReference type="Gene3D" id="4.10.60.10">
    <property type="entry name" value="Zinc finger, CCHC-type"/>
    <property type="match status" value="1"/>
</dbReference>
<dbReference type="EMBL" id="KQ483587">
    <property type="protein sequence ID" value="KYP45544.1"/>
    <property type="molecule type" value="Genomic_DNA"/>
</dbReference>
<dbReference type="OMA" id="RNNSKIC"/>
<keyword evidence="2" id="KW-1185">Reference proteome</keyword>
<dbReference type="AlphaFoldDB" id="A0A151RSM7"/>
<dbReference type="Gramene" id="C.cajan_35883.t">
    <property type="protein sequence ID" value="C.cajan_35883.t.cds1"/>
    <property type="gene ID" value="C.cajan_35883"/>
</dbReference>
<evidence type="ECO:0000313" key="2">
    <source>
        <dbReference type="Proteomes" id="UP000075243"/>
    </source>
</evidence>
<sequence length="183" mass="20781">MQFLRGLNEQYSNVRSHVLLMDPRPEISKIFSYAAKQERQLLGNDFTNSTNIDPKGSMINVVNSSSFVCNFCGRTGHTKNACYRKHGFPSNHEGKNKRIYNKGRKTCTHGGKVGHTIDVCYRKHGFPPGHKFYSGKSTINNIVKSDSKIIDDQQQNNESQEIRFSPQQYQALLALIQKPYPGN</sequence>
<proteinExistence type="predicted"/>
<gene>
    <name evidence="1" type="ORF">KK1_032902</name>
</gene>